<dbReference type="SUPFAM" id="SSF54791">
    <property type="entry name" value="Eukaryotic type KH-domain (KH-domain type I)"/>
    <property type="match status" value="1"/>
</dbReference>
<accession>A0A642V847</accession>
<organism evidence="3 4">
    <name type="scientific">Trichomonascus ciferrii</name>
    <dbReference type="NCBI Taxonomy" id="44093"/>
    <lineage>
        <taxon>Eukaryota</taxon>
        <taxon>Fungi</taxon>
        <taxon>Dikarya</taxon>
        <taxon>Ascomycota</taxon>
        <taxon>Saccharomycotina</taxon>
        <taxon>Dipodascomycetes</taxon>
        <taxon>Dipodascales</taxon>
        <taxon>Trichomonascaceae</taxon>
        <taxon>Trichomonascus</taxon>
        <taxon>Trichomonascus ciferrii complex</taxon>
    </lineage>
</organism>
<keyword evidence="4" id="KW-1185">Reference proteome</keyword>
<evidence type="ECO:0000313" key="4">
    <source>
        <dbReference type="Proteomes" id="UP000761534"/>
    </source>
</evidence>
<evidence type="ECO:0000256" key="1">
    <source>
        <dbReference type="PROSITE-ProRule" id="PRU00117"/>
    </source>
</evidence>
<reference evidence="3" key="1">
    <citation type="journal article" date="2019" name="G3 (Bethesda)">
        <title>Genome Assemblies of Two Rare Opportunistic Yeast Pathogens: Diutina rugosa (syn. Candida rugosa) and Trichomonascus ciferrii (syn. Candida ciferrii).</title>
        <authorList>
            <person name="Mixao V."/>
            <person name="Saus E."/>
            <person name="Hansen A.P."/>
            <person name="Lass-Florl C."/>
            <person name="Gabaldon T."/>
        </authorList>
    </citation>
    <scope>NUCLEOTIDE SEQUENCE</scope>
    <source>
        <strain evidence="3">CBS 4856</strain>
    </source>
</reference>
<dbReference type="PROSITE" id="PS50084">
    <property type="entry name" value="KH_TYPE_1"/>
    <property type="match status" value="1"/>
</dbReference>
<dbReference type="EMBL" id="SWFS01000128">
    <property type="protein sequence ID" value="KAA8916008.1"/>
    <property type="molecule type" value="Genomic_DNA"/>
</dbReference>
<evidence type="ECO:0000313" key="3">
    <source>
        <dbReference type="EMBL" id="KAA8916008.1"/>
    </source>
</evidence>
<evidence type="ECO:0000259" key="2">
    <source>
        <dbReference type="Pfam" id="PF00013"/>
    </source>
</evidence>
<protein>
    <recommendedName>
        <fullName evidence="2">K Homology domain-containing protein</fullName>
    </recommendedName>
</protein>
<dbReference type="Gene3D" id="3.30.1370.10">
    <property type="entry name" value="K Homology domain, type 1"/>
    <property type="match status" value="1"/>
</dbReference>
<proteinExistence type="predicted"/>
<dbReference type="InterPro" id="IPR004088">
    <property type="entry name" value="KH_dom_type_1"/>
</dbReference>
<dbReference type="Pfam" id="PF00013">
    <property type="entry name" value="KH_1"/>
    <property type="match status" value="1"/>
</dbReference>
<sequence length="251" mass="27856">MKIKLLMARTEAENISKIDGVDECDGSDIAPESIVALCGDEADQVIERLRQIKTVLETRILRFLVSWEGLLLLKQMGLVDHSTTPLPESSEYVAAISVDPVDPIINTVVKTIIVDQSTVEYSPETAFEATMANPHIPSKVKPAELSSVEEDTNTEATENSLEERIPLGEVNGKQLNTKSKLICRSFYLYKWDVGKIIGYKGDRITFIRKHTNANVKVKPRNSGPKASIRVTGYPKQVDAAIELMTHYLATN</sequence>
<keyword evidence="1" id="KW-0694">RNA-binding</keyword>
<dbReference type="Proteomes" id="UP000761534">
    <property type="component" value="Unassembled WGS sequence"/>
</dbReference>
<dbReference type="OrthoDB" id="442947at2759"/>
<dbReference type="VEuPathDB" id="FungiDB:TRICI_001823"/>
<dbReference type="GO" id="GO:0003723">
    <property type="term" value="F:RNA binding"/>
    <property type="evidence" value="ECO:0007669"/>
    <property type="project" value="UniProtKB-UniRule"/>
</dbReference>
<name>A0A642V847_9ASCO</name>
<comment type="caution">
    <text evidence="3">The sequence shown here is derived from an EMBL/GenBank/DDBJ whole genome shotgun (WGS) entry which is preliminary data.</text>
</comment>
<dbReference type="CDD" id="cd00105">
    <property type="entry name" value="KH-I"/>
    <property type="match status" value="1"/>
</dbReference>
<dbReference type="AlphaFoldDB" id="A0A642V847"/>
<gene>
    <name evidence="3" type="ORF">TRICI_001823</name>
</gene>
<dbReference type="InterPro" id="IPR036612">
    <property type="entry name" value="KH_dom_type_1_sf"/>
</dbReference>
<feature type="domain" description="K Homology" evidence="2">
    <location>
        <begin position="193"/>
        <end position="244"/>
    </location>
</feature>